<evidence type="ECO:0000313" key="3">
    <source>
        <dbReference type="Proteomes" id="UP000608071"/>
    </source>
</evidence>
<evidence type="ECO:0000256" key="1">
    <source>
        <dbReference type="SAM" id="MobiDB-lite"/>
    </source>
</evidence>
<evidence type="ECO:0000313" key="2">
    <source>
        <dbReference type="EMBL" id="MBD7970325.1"/>
    </source>
</evidence>
<protein>
    <submittedName>
        <fullName evidence="2">Uncharacterized protein</fullName>
    </submittedName>
</protein>
<sequence>MTILNMSPELRVINSYESLYYYSDSKDSEADEILREQIQKAFADHDVLLSDRPSQGKLREVMLDAYKESMKELGGSDPTELQIKAFTKNFDRFTKDRDNFYDVTFKMYEANYQGESVDLAAEYERSVRNNDGISSILVGQTNKKIEYGEAGTKISYMAHVPQASAPVARYDYEPAASELIRGDKDEPELNSKRQYAVNDQELESNGPEI</sequence>
<keyword evidence="3" id="KW-1185">Reference proteome</keyword>
<feature type="region of interest" description="Disordered" evidence="1">
    <location>
        <begin position="179"/>
        <end position="209"/>
    </location>
</feature>
<gene>
    <name evidence="2" type="ORF">H9647_19855</name>
</gene>
<dbReference type="EMBL" id="JACSQL010000011">
    <property type="protein sequence ID" value="MBD7970325.1"/>
    <property type="molecule type" value="Genomic_DNA"/>
</dbReference>
<reference evidence="2 3" key="1">
    <citation type="submission" date="2020-08" db="EMBL/GenBank/DDBJ databases">
        <title>A Genomic Blueprint of the Chicken Gut Microbiome.</title>
        <authorList>
            <person name="Gilroy R."/>
            <person name="Ravi A."/>
            <person name="Getino M."/>
            <person name="Pursley I."/>
            <person name="Horton D.L."/>
            <person name="Alikhan N.-F."/>
            <person name="Baker D."/>
            <person name="Gharbi K."/>
            <person name="Hall N."/>
            <person name="Watson M."/>
            <person name="Adriaenssens E.M."/>
            <person name="Foster-Nyarko E."/>
            <person name="Jarju S."/>
            <person name="Secka A."/>
            <person name="Antonio M."/>
            <person name="Oren A."/>
            <person name="Chaudhuri R."/>
            <person name="La Ragione R.M."/>
            <person name="Hildebrand F."/>
            <person name="Pallen M.J."/>
        </authorList>
    </citation>
    <scope>NUCLEOTIDE SEQUENCE [LARGE SCALE GENOMIC DNA]</scope>
    <source>
        <strain evidence="2 3">Sa2BVA9</strain>
    </source>
</reference>
<accession>A0ABR8T3H4</accession>
<name>A0ABR8T3H4_9BACL</name>
<organism evidence="2 3">
    <name type="scientific">Paenibacillus gallinarum</name>
    <dbReference type="NCBI Taxonomy" id="2762232"/>
    <lineage>
        <taxon>Bacteria</taxon>
        <taxon>Bacillati</taxon>
        <taxon>Bacillota</taxon>
        <taxon>Bacilli</taxon>
        <taxon>Bacillales</taxon>
        <taxon>Paenibacillaceae</taxon>
        <taxon>Paenibacillus</taxon>
    </lineage>
</organism>
<comment type="caution">
    <text evidence="2">The sequence shown here is derived from an EMBL/GenBank/DDBJ whole genome shotgun (WGS) entry which is preliminary data.</text>
</comment>
<feature type="compositionally biased region" description="Basic and acidic residues" evidence="1">
    <location>
        <begin position="180"/>
        <end position="191"/>
    </location>
</feature>
<proteinExistence type="predicted"/>
<dbReference type="RefSeq" id="WP_191803301.1">
    <property type="nucleotide sequence ID" value="NZ_JACSQL010000011.1"/>
</dbReference>
<dbReference type="Proteomes" id="UP000608071">
    <property type="component" value="Unassembled WGS sequence"/>
</dbReference>